<feature type="transmembrane region" description="Helical" evidence="5">
    <location>
        <begin position="44"/>
        <end position="62"/>
    </location>
</feature>
<dbReference type="AlphaFoldDB" id="N2AAS2"/>
<dbReference type="OrthoDB" id="9953887at2"/>
<dbReference type="Proteomes" id="UP000012589">
    <property type="component" value="Unassembled WGS sequence"/>
</dbReference>
<dbReference type="eggNOG" id="ENOG5032557">
    <property type="taxonomic scope" value="Bacteria"/>
</dbReference>
<accession>N2AAS2</accession>
<dbReference type="STRING" id="1235802.C823_04573"/>
<dbReference type="NCBIfam" id="TIGR01592">
    <property type="entry name" value="holin_SPP1"/>
    <property type="match status" value="1"/>
</dbReference>
<gene>
    <name evidence="6" type="ORF">C823_04573</name>
</gene>
<evidence type="ECO:0000256" key="4">
    <source>
        <dbReference type="ARBA" id="ARBA00023136"/>
    </source>
</evidence>
<dbReference type="InterPro" id="IPR006479">
    <property type="entry name" value="Holin"/>
</dbReference>
<protein>
    <submittedName>
        <fullName evidence="6">SPP1 family holin</fullName>
    </submittedName>
</protein>
<reference evidence="6 7" key="1">
    <citation type="journal article" date="2014" name="Genome Announc.">
        <title>Draft genome sequences of the altered schaedler flora, a defined bacterial community from gnotobiotic mice.</title>
        <authorList>
            <person name="Wannemuehler M.J."/>
            <person name="Overstreet A.M."/>
            <person name="Ward D.V."/>
            <person name="Phillips G.J."/>
        </authorList>
    </citation>
    <scope>NUCLEOTIDE SEQUENCE [LARGE SCALE GENOMIC DNA]</scope>
    <source>
        <strain evidence="6 7">ASF492</strain>
    </source>
</reference>
<evidence type="ECO:0000256" key="2">
    <source>
        <dbReference type="ARBA" id="ARBA00022692"/>
    </source>
</evidence>
<dbReference type="HOGENOM" id="CLU_174074_2_0_9"/>
<dbReference type="Pfam" id="PF04688">
    <property type="entry name" value="Holin_SPP1"/>
    <property type="match status" value="1"/>
</dbReference>
<sequence length="100" mass="10926">MKKINLNGLTAESVTGVLLLLVALINSVLQLVGINALPIENEEVAAIVSSIFIIVTSLWNTWKNRNLSTASQLAQSITDSLKNGEILEEDVKNLINKIRK</sequence>
<dbReference type="PATRIC" id="fig|1235802.3.peg.4855"/>
<proteinExistence type="predicted"/>
<evidence type="ECO:0000256" key="1">
    <source>
        <dbReference type="ARBA" id="ARBA00004370"/>
    </source>
</evidence>
<evidence type="ECO:0000313" key="6">
    <source>
        <dbReference type="EMBL" id="EMZ21429.1"/>
    </source>
</evidence>
<name>N2AAS2_9FIRM</name>
<keyword evidence="4 5" id="KW-0472">Membrane</keyword>
<keyword evidence="3 5" id="KW-1133">Transmembrane helix</keyword>
<keyword evidence="7" id="KW-1185">Reference proteome</keyword>
<evidence type="ECO:0000256" key="3">
    <source>
        <dbReference type="ARBA" id="ARBA00022989"/>
    </source>
</evidence>
<organism evidence="6 7">
    <name type="scientific">Eubacterium plexicaudatum ASF492</name>
    <dbReference type="NCBI Taxonomy" id="1235802"/>
    <lineage>
        <taxon>Bacteria</taxon>
        <taxon>Bacillati</taxon>
        <taxon>Bacillota</taxon>
        <taxon>Clostridia</taxon>
        <taxon>Eubacteriales</taxon>
        <taxon>Eubacteriaceae</taxon>
        <taxon>Eubacterium</taxon>
    </lineage>
</organism>
<keyword evidence="2 5" id="KW-0812">Transmembrane</keyword>
<comment type="subcellular location">
    <subcellularLocation>
        <location evidence="1">Membrane</location>
    </subcellularLocation>
</comment>
<dbReference type="EMBL" id="AQFT01000133">
    <property type="protein sequence ID" value="EMZ21429.1"/>
    <property type="molecule type" value="Genomic_DNA"/>
</dbReference>
<dbReference type="GO" id="GO:0016020">
    <property type="term" value="C:membrane"/>
    <property type="evidence" value="ECO:0007669"/>
    <property type="project" value="UniProtKB-SubCell"/>
</dbReference>
<evidence type="ECO:0000256" key="5">
    <source>
        <dbReference type="SAM" id="Phobius"/>
    </source>
</evidence>
<feature type="transmembrane region" description="Helical" evidence="5">
    <location>
        <begin position="12"/>
        <end position="32"/>
    </location>
</feature>
<comment type="caution">
    <text evidence="6">The sequence shown here is derived from an EMBL/GenBank/DDBJ whole genome shotgun (WGS) entry which is preliminary data.</text>
</comment>
<evidence type="ECO:0000313" key="7">
    <source>
        <dbReference type="Proteomes" id="UP000012589"/>
    </source>
</evidence>